<evidence type="ECO:0008006" key="4">
    <source>
        <dbReference type="Google" id="ProtNLM"/>
    </source>
</evidence>
<dbReference type="InterPro" id="IPR012337">
    <property type="entry name" value="RNaseH-like_sf"/>
</dbReference>
<proteinExistence type="predicted"/>
<feature type="region of interest" description="Disordered" evidence="1">
    <location>
        <begin position="671"/>
        <end position="705"/>
    </location>
</feature>
<dbReference type="AlphaFoldDB" id="A0A927FXM1"/>
<keyword evidence="3" id="KW-1185">Reference proteome</keyword>
<dbReference type="RefSeq" id="WP_191777617.1">
    <property type="nucleotide sequence ID" value="NZ_JACYFU010000004.1"/>
</dbReference>
<accession>A0A927FXM1</accession>
<organism evidence="2 3">
    <name type="scientific">Devosia oryzisoli</name>
    <dbReference type="NCBI Taxonomy" id="2774138"/>
    <lineage>
        <taxon>Bacteria</taxon>
        <taxon>Pseudomonadati</taxon>
        <taxon>Pseudomonadota</taxon>
        <taxon>Alphaproteobacteria</taxon>
        <taxon>Hyphomicrobiales</taxon>
        <taxon>Devosiaceae</taxon>
        <taxon>Devosia</taxon>
    </lineage>
</organism>
<gene>
    <name evidence="2" type="ORF">IC608_16075</name>
</gene>
<dbReference type="SUPFAM" id="SSF53098">
    <property type="entry name" value="Ribonuclease H-like"/>
    <property type="match status" value="1"/>
</dbReference>
<reference evidence="2" key="1">
    <citation type="submission" date="2020-09" db="EMBL/GenBank/DDBJ databases">
        <title>Genome seq and assembly of Devosia sp.</title>
        <authorList>
            <person name="Chhetri G."/>
        </authorList>
    </citation>
    <scope>NUCLEOTIDE SEQUENCE</scope>
    <source>
        <strain evidence="2">PTR5</strain>
    </source>
</reference>
<dbReference type="GO" id="GO:0003676">
    <property type="term" value="F:nucleic acid binding"/>
    <property type="evidence" value="ECO:0007669"/>
    <property type="project" value="InterPro"/>
</dbReference>
<sequence length="705" mass="79897">MKALPLPSVQFGQFDRILFGGTVECRYSHKGPTDYYFDEVEHPGRCRSIPIAELDKWIDNPRKLRIDRDYYTFQKVEQRAKSAPTLAELSAVAAAGVSHRYALVMAWRAALNDIPLNYPHREQIALDQVYFEVALQFARREVRSTLSCKQKPISLSTLLVWNRRLRAFDDDPAALVDGRHKGSGNRTARFTPFEEKLIDWAIGEYLQPTKPSIRHVWHRLFDEVKRQNLLRDTTCDPVVKCPCYESFKLRIAAISRFIKHASRNGLASAEKFFRASYGGQDYSRPGQRMEVDGWLCHLHTLVEESAIWAHLPAEIRTKLKKVRVTFVVVIDVATHSILGIHFSWSESAAAITAALRMSMENKSKLAETFGLKSSWPQYGWGNWVHDRAGVYDEAELVQKILKGMNGTQASIPGVPWLRPTIEAFFKTIASDLLAHFTGQTGSNFNNRTDFQHAGQASITVDELVAKTIEWVVEKYHHTKSSLGMTPIAAWHKLCELAPPPPRHGPAKMIEIFGERKRRTLGVTGINLAGSQFQSPELQRLRRLTSQTTVETWVDYENLGQILVKVPEPISSKIRGHVDGWLMVEGPRELAGISLRHINMVDDDLAIRFGYDKATSEKRATEARTGLATFARDAALLRLTENAPSLEYIEKRLNKSYHFALGDEEFRKEREALHAPIKLPAGNESRPVHNEDQDEHSISISFGDGQ</sequence>
<dbReference type="Proteomes" id="UP000654108">
    <property type="component" value="Unassembled WGS sequence"/>
</dbReference>
<dbReference type="InterPro" id="IPR036397">
    <property type="entry name" value="RNaseH_sf"/>
</dbReference>
<name>A0A927FXM1_9HYPH</name>
<evidence type="ECO:0000256" key="1">
    <source>
        <dbReference type="SAM" id="MobiDB-lite"/>
    </source>
</evidence>
<evidence type="ECO:0000313" key="2">
    <source>
        <dbReference type="EMBL" id="MBD8066989.1"/>
    </source>
</evidence>
<dbReference type="Gene3D" id="3.30.420.10">
    <property type="entry name" value="Ribonuclease H-like superfamily/Ribonuclease H"/>
    <property type="match status" value="1"/>
</dbReference>
<evidence type="ECO:0000313" key="3">
    <source>
        <dbReference type="Proteomes" id="UP000654108"/>
    </source>
</evidence>
<dbReference type="EMBL" id="JACYFU010000004">
    <property type="protein sequence ID" value="MBD8066989.1"/>
    <property type="molecule type" value="Genomic_DNA"/>
</dbReference>
<comment type="caution">
    <text evidence="2">The sequence shown here is derived from an EMBL/GenBank/DDBJ whole genome shotgun (WGS) entry which is preliminary data.</text>
</comment>
<protein>
    <recommendedName>
        <fullName evidence="4">Integrase catalytic domain-containing protein</fullName>
    </recommendedName>
</protein>
<feature type="compositionally biased region" description="Basic and acidic residues" evidence="1">
    <location>
        <begin position="685"/>
        <end position="696"/>
    </location>
</feature>